<feature type="domain" description="D-isomer specific 2-hydroxyacid dehydrogenase NAD-binding" evidence="7">
    <location>
        <begin position="118"/>
        <end position="290"/>
    </location>
</feature>
<protein>
    <submittedName>
        <fullName evidence="8">D-2-hydroxyacid dehydrogenase family protein</fullName>
    </submittedName>
</protein>
<dbReference type="Proteomes" id="UP000826462">
    <property type="component" value="Chromosome 2"/>
</dbReference>
<keyword evidence="9" id="KW-1185">Reference proteome</keyword>
<dbReference type="InterPro" id="IPR006139">
    <property type="entry name" value="D-isomer_2_OHA_DH_cat_dom"/>
</dbReference>
<dbReference type="PROSITE" id="PS00065">
    <property type="entry name" value="D_2_HYDROXYACID_DH_1"/>
    <property type="match status" value="1"/>
</dbReference>
<evidence type="ECO:0000259" key="7">
    <source>
        <dbReference type="Pfam" id="PF02826"/>
    </source>
</evidence>
<dbReference type="CDD" id="cd12169">
    <property type="entry name" value="PGDH_like_1"/>
    <property type="match status" value="1"/>
</dbReference>
<dbReference type="PANTHER" id="PTHR42789:SF1">
    <property type="entry name" value="D-ISOMER SPECIFIC 2-HYDROXYACID DEHYDROGENASE FAMILY PROTEIN (AFU_ORTHOLOGUE AFUA_6G10090)"/>
    <property type="match status" value="1"/>
</dbReference>
<name>A0ABX8UX99_9BURK</name>
<reference evidence="8 9" key="1">
    <citation type="submission" date="2021-07" db="EMBL/GenBank/DDBJ databases">
        <title>Paraburkholderia edwinii protects Aspergillus sp. from phenazines by acting as a toxin sponge.</title>
        <authorList>
            <person name="Dahlstrom K.M."/>
            <person name="Newman D.K."/>
        </authorList>
    </citation>
    <scope>NUCLEOTIDE SEQUENCE [LARGE SCALE GENOMIC DNA]</scope>
    <source>
        <strain evidence="8 9">Pe01</strain>
    </source>
</reference>
<dbReference type="Pfam" id="PF00389">
    <property type="entry name" value="2-Hacid_dh"/>
    <property type="match status" value="1"/>
</dbReference>
<comment type="similarity">
    <text evidence="1 5">Belongs to the D-isomer specific 2-hydroxyacid dehydrogenase family.</text>
</comment>
<feature type="domain" description="D-isomer specific 2-hydroxyacid dehydrogenase catalytic" evidence="6">
    <location>
        <begin position="31"/>
        <end position="317"/>
    </location>
</feature>
<dbReference type="RefSeq" id="WP_219803474.1">
    <property type="nucleotide sequence ID" value="NZ_CP080096.1"/>
</dbReference>
<evidence type="ECO:0000313" key="9">
    <source>
        <dbReference type="Proteomes" id="UP000826462"/>
    </source>
</evidence>
<gene>
    <name evidence="8" type="ORF">KZJ38_28850</name>
</gene>
<sequence length="322" mass="34633">MTTASINIAVLDDYQHVAPTLADWASLQPQANTVFFHDHIADPDALAARLAPFDAIVLMRERTRFDAELLARLPKLKLLVTVGMWNAAVDLHAAKARGIVVSGTNAGEPAATPALTWGLILAITRNLHRESASVRAGGWQTSVGVDINGKTLGVLGLGSIGKQIARFGAAFDMNVIAWSPNLTPERAAEGGAKYVDKATLFREADIVSIHLKLGDRSRGLVGAAELASMKRTAYLVNTSRGPIVSEPALIEALQTQRIAGAALDVFDEEPLPLTHPYRYLPNVLATPHIGYVTENTYSRAYPQIVESLHAWLAGAPIRELQA</sequence>
<dbReference type="InterPro" id="IPR006140">
    <property type="entry name" value="D-isomer_DH_NAD-bd"/>
</dbReference>
<dbReference type="PANTHER" id="PTHR42789">
    <property type="entry name" value="D-ISOMER SPECIFIC 2-HYDROXYACID DEHYDROGENASE FAMILY PROTEIN (AFU_ORTHOLOGUE AFUA_6G10090)"/>
    <property type="match status" value="1"/>
</dbReference>
<dbReference type="InterPro" id="IPR050857">
    <property type="entry name" value="D-2-hydroxyacid_DH"/>
</dbReference>
<dbReference type="Pfam" id="PF02826">
    <property type="entry name" value="2-Hacid_dh_C"/>
    <property type="match status" value="1"/>
</dbReference>
<organism evidence="8 9">
    <name type="scientific">Paraburkholderia edwinii</name>
    <dbReference type="NCBI Taxonomy" id="2861782"/>
    <lineage>
        <taxon>Bacteria</taxon>
        <taxon>Pseudomonadati</taxon>
        <taxon>Pseudomonadota</taxon>
        <taxon>Betaproteobacteria</taxon>
        <taxon>Burkholderiales</taxon>
        <taxon>Burkholderiaceae</taxon>
        <taxon>Paraburkholderia</taxon>
    </lineage>
</organism>
<evidence type="ECO:0000256" key="2">
    <source>
        <dbReference type="ARBA" id="ARBA00022605"/>
    </source>
</evidence>
<evidence type="ECO:0000256" key="1">
    <source>
        <dbReference type="ARBA" id="ARBA00005854"/>
    </source>
</evidence>
<dbReference type="InterPro" id="IPR036291">
    <property type="entry name" value="NAD(P)-bd_dom_sf"/>
</dbReference>
<dbReference type="InterPro" id="IPR029752">
    <property type="entry name" value="D-isomer_DH_CS1"/>
</dbReference>
<proteinExistence type="inferred from homology"/>
<keyword evidence="3 5" id="KW-0560">Oxidoreductase</keyword>
<evidence type="ECO:0000259" key="6">
    <source>
        <dbReference type="Pfam" id="PF00389"/>
    </source>
</evidence>
<evidence type="ECO:0000256" key="4">
    <source>
        <dbReference type="ARBA" id="ARBA00023027"/>
    </source>
</evidence>
<evidence type="ECO:0000256" key="5">
    <source>
        <dbReference type="RuleBase" id="RU003719"/>
    </source>
</evidence>
<dbReference type="SUPFAM" id="SSF52283">
    <property type="entry name" value="Formate/glycerate dehydrogenase catalytic domain-like"/>
    <property type="match status" value="1"/>
</dbReference>
<evidence type="ECO:0000313" key="8">
    <source>
        <dbReference type="EMBL" id="QYD73619.1"/>
    </source>
</evidence>
<accession>A0ABX8UX99</accession>
<evidence type="ECO:0000256" key="3">
    <source>
        <dbReference type="ARBA" id="ARBA00023002"/>
    </source>
</evidence>
<dbReference type="EMBL" id="CP080096">
    <property type="protein sequence ID" value="QYD73619.1"/>
    <property type="molecule type" value="Genomic_DNA"/>
</dbReference>
<dbReference type="Gene3D" id="3.40.50.720">
    <property type="entry name" value="NAD(P)-binding Rossmann-like Domain"/>
    <property type="match status" value="2"/>
</dbReference>
<keyword evidence="4" id="KW-0520">NAD</keyword>
<keyword evidence="2" id="KW-0028">Amino-acid biosynthesis</keyword>
<dbReference type="SUPFAM" id="SSF51735">
    <property type="entry name" value="NAD(P)-binding Rossmann-fold domains"/>
    <property type="match status" value="1"/>
</dbReference>